<evidence type="ECO:0000313" key="2">
    <source>
        <dbReference type="Proteomes" id="UP000244855"/>
    </source>
</evidence>
<gene>
    <name evidence="1" type="ORF">DM02DRAFT_614153</name>
</gene>
<protein>
    <submittedName>
        <fullName evidence="1">Uncharacterized protein</fullName>
    </submittedName>
</protein>
<reference evidence="1 2" key="1">
    <citation type="journal article" date="2018" name="Sci. Rep.">
        <title>Comparative genomics provides insights into the lifestyle and reveals functional heterogeneity of dark septate endophytic fungi.</title>
        <authorList>
            <person name="Knapp D.G."/>
            <person name="Nemeth J.B."/>
            <person name="Barry K."/>
            <person name="Hainaut M."/>
            <person name="Henrissat B."/>
            <person name="Johnson J."/>
            <person name="Kuo A."/>
            <person name="Lim J.H.P."/>
            <person name="Lipzen A."/>
            <person name="Nolan M."/>
            <person name="Ohm R.A."/>
            <person name="Tamas L."/>
            <person name="Grigoriev I.V."/>
            <person name="Spatafora J.W."/>
            <person name="Nagy L.G."/>
            <person name="Kovacs G.M."/>
        </authorList>
    </citation>
    <scope>NUCLEOTIDE SEQUENCE [LARGE SCALE GENOMIC DNA]</scope>
    <source>
        <strain evidence="1 2">DSE2036</strain>
    </source>
</reference>
<dbReference type="EMBL" id="KZ805369">
    <property type="protein sequence ID" value="PVI00697.1"/>
    <property type="molecule type" value="Genomic_DNA"/>
</dbReference>
<name>A0A2V1DRA4_9PLEO</name>
<dbReference type="Proteomes" id="UP000244855">
    <property type="component" value="Unassembled WGS sequence"/>
</dbReference>
<proteinExistence type="predicted"/>
<organism evidence="1 2">
    <name type="scientific">Periconia macrospinosa</name>
    <dbReference type="NCBI Taxonomy" id="97972"/>
    <lineage>
        <taxon>Eukaryota</taxon>
        <taxon>Fungi</taxon>
        <taxon>Dikarya</taxon>
        <taxon>Ascomycota</taxon>
        <taxon>Pezizomycotina</taxon>
        <taxon>Dothideomycetes</taxon>
        <taxon>Pleosporomycetidae</taxon>
        <taxon>Pleosporales</taxon>
        <taxon>Massarineae</taxon>
        <taxon>Periconiaceae</taxon>
        <taxon>Periconia</taxon>
    </lineage>
</organism>
<accession>A0A2V1DRA4</accession>
<sequence length="93" mass="10760">MSSSFGLCCAWIHIANNQAHQKPVIPYALLEPEFQWSLGKQTFMESHESRYVCYTQQTLITADLHAYELMGKSCTRLTQCSAHRRLQCRHTVK</sequence>
<evidence type="ECO:0000313" key="1">
    <source>
        <dbReference type="EMBL" id="PVI00697.1"/>
    </source>
</evidence>
<keyword evidence="2" id="KW-1185">Reference proteome</keyword>
<dbReference type="AlphaFoldDB" id="A0A2V1DRA4"/>